<gene>
    <name evidence="1" type="ORF">UFOVP600_37</name>
</gene>
<protein>
    <submittedName>
        <fullName evidence="1">Uncharacterized protein</fullName>
    </submittedName>
</protein>
<reference evidence="1" key="1">
    <citation type="submission" date="2020-04" db="EMBL/GenBank/DDBJ databases">
        <authorList>
            <person name="Chiriac C."/>
            <person name="Salcher M."/>
            <person name="Ghai R."/>
            <person name="Kavagutti S V."/>
        </authorList>
    </citation>
    <scope>NUCLEOTIDE SEQUENCE</scope>
</reference>
<accession>A0A6J5MZI4</accession>
<name>A0A6J5MZI4_9CAUD</name>
<proteinExistence type="predicted"/>
<organism evidence="1">
    <name type="scientific">uncultured Caudovirales phage</name>
    <dbReference type="NCBI Taxonomy" id="2100421"/>
    <lineage>
        <taxon>Viruses</taxon>
        <taxon>Duplodnaviria</taxon>
        <taxon>Heunggongvirae</taxon>
        <taxon>Uroviricota</taxon>
        <taxon>Caudoviricetes</taxon>
        <taxon>Peduoviridae</taxon>
        <taxon>Maltschvirus</taxon>
        <taxon>Maltschvirus maltsch</taxon>
    </lineage>
</organism>
<evidence type="ECO:0000313" key="1">
    <source>
        <dbReference type="EMBL" id="CAB4151872.1"/>
    </source>
</evidence>
<dbReference type="EMBL" id="LR796560">
    <property type="protein sequence ID" value="CAB4151872.1"/>
    <property type="molecule type" value="Genomic_DNA"/>
</dbReference>
<sequence>MKASEKALELFNKMSRETVHVESTKQCAIIAIYELQEFITKYNNHVPDFKYWEEVIKEIENL</sequence>